<evidence type="ECO:0000256" key="1">
    <source>
        <dbReference type="SAM" id="MobiDB-lite"/>
    </source>
</evidence>
<name>A0AA86U9P7_9EUKA</name>
<organism evidence="2">
    <name type="scientific">Hexamita inflata</name>
    <dbReference type="NCBI Taxonomy" id="28002"/>
    <lineage>
        <taxon>Eukaryota</taxon>
        <taxon>Metamonada</taxon>
        <taxon>Diplomonadida</taxon>
        <taxon>Hexamitidae</taxon>
        <taxon>Hexamitinae</taxon>
        <taxon>Hexamita</taxon>
    </lineage>
</organism>
<protein>
    <submittedName>
        <fullName evidence="3">Hypothetical_protein</fullName>
    </submittedName>
</protein>
<dbReference type="EMBL" id="CAXDID020000429">
    <property type="protein sequence ID" value="CAL6090610.1"/>
    <property type="molecule type" value="Genomic_DNA"/>
</dbReference>
<dbReference type="AlphaFoldDB" id="A0AA86U9P7"/>
<reference evidence="2" key="1">
    <citation type="submission" date="2023-06" db="EMBL/GenBank/DDBJ databases">
        <authorList>
            <person name="Kurt Z."/>
        </authorList>
    </citation>
    <scope>NUCLEOTIDE SEQUENCE</scope>
</reference>
<dbReference type="Proteomes" id="UP001642409">
    <property type="component" value="Unassembled WGS sequence"/>
</dbReference>
<accession>A0AA86U9P7</accession>
<keyword evidence="4" id="KW-1185">Reference proteome</keyword>
<sequence length="256" mass="30606">MKMATESLNLGTNCKKQCGAGLFVWLRLGNVIQSVFWYDPKNIGYYYGFMVQQFVFLFIVLDFAESASEQVPERSVRERQPSENQTRARAGEIRRRRRRGKFSPLKQLLSERNLIMVSRNQNSRRHLFRYILPTNSTNRHMPQRFLLDKTHGMLQGAKKYKQTFEQTDQKQNTRVIIKSRRCIRQIKSIIIQFQQTIKITVDDINTLYSWQQLIMEQYLRRLHEVIIQQYQYQVSTNILHVRIYLNLFLSPQTANY</sequence>
<feature type="region of interest" description="Disordered" evidence="1">
    <location>
        <begin position="71"/>
        <end position="94"/>
    </location>
</feature>
<feature type="compositionally biased region" description="Basic and acidic residues" evidence="1">
    <location>
        <begin position="71"/>
        <end position="81"/>
    </location>
</feature>
<gene>
    <name evidence="2" type="ORF">HINF_LOCUS30482</name>
    <name evidence="3" type="ORF">HINF_LOCUS65392</name>
</gene>
<comment type="caution">
    <text evidence="2">The sequence shown here is derived from an EMBL/GenBank/DDBJ whole genome shotgun (WGS) entry which is preliminary data.</text>
</comment>
<reference evidence="3 4" key="2">
    <citation type="submission" date="2024-07" db="EMBL/GenBank/DDBJ databases">
        <authorList>
            <person name="Akdeniz Z."/>
        </authorList>
    </citation>
    <scope>NUCLEOTIDE SEQUENCE [LARGE SCALE GENOMIC DNA]</scope>
</reference>
<evidence type="ECO:0000313" key="3">
    <source>
        <dbReference type="EMBL" id="CAL6090610.1"/>
    </source>
</evidence>
<evidence type="ECO:0000313" key="4">
    <source>
        <dbReference type="Proteomes" id="UP001642409"/>
    </source>
</evidence>
<evidence type="ECO:0000313" key="2">
    <source>
        <dbReference type="EMBL" id="CAI9942837.1"/>
    </source>
</evidence>
<proteinExistence type="predicted"/>
<dbReference type="EMBL" id="CATOUU010000708">
    <property type="protein sequence ID" value="CAI9942837.1"/>
    <property type="molecule type" value="Genomic_DNA"/>
</dbReference>